<evidence type="ECO:0000256" key="2">
    <source>
        <dbReference type="ARBA" id="ARBA00022448"/>
    </source>
</evidence>
<keyword evidence="5 7" id="KW-1133">Transmembrane helix</keyword>
<evidence type="ECO:0000256" key="6">
    <source>
        <dbReference type="ARBA" id="ARBA00023136"/>
    </source>
</evidence>
<evidence type="ECO:0000256" key="5">
    <source>
        <dbReference type="ARBA" id="ARBA00022989"/>
    </source>
</evidence>
<dbReference type="Gene3D" id="1.10.3720.10">
    <property type="entry name" value="MetI-like"/>
    <property type="match status" value="1"/>
</dbReference>
<gene>
    <name evidence="9" type="primary">malF</name>
    <name evidence="9" type="ORF">RS022_00660</name>
</gene>
<dbReference type="PANTHER" id="PTHR30193:SF37">
    <property type="entry name" value="INNER MEMBRANE ABC TRANSPORTER PERMEASE PROTEIN YCJO"/>
    <property type="match status" value="1"/>
</dbReference>
<keyword evidence="3" id="KW-1003">Cell membrane</keyword>
<dbReference type="RefSeq" id="WP_268849929.1">
    <property type="nucleotide sequence ID" value="NZ_CP114006.1"/>
</dbReference>
<evidence type="ECO:0000256" key="1">
    <source>
        <dbReference type="ARBA" id="ARBA00004651"/>
    </source>
</evidence>
<comment type="subcellular location">
    <subcellularLocation>
        <location evidence="1 7">Cell membrane</location>
        <topology evidence="1 7">Multi-pass membrane protein</topology>
    </subcellularLocation>
</comment>
<dbReference type="PANTHER" id="PTHR30193">
    <property type="entry name" value="ABC TRANSPORTER PERMEASE PROTEIN"/>
    <property type="match status" value="1"/>
</dbReference>
<reference evidence="9 10" key="1">
    <citation type="journal article" date="2023" name="Microbiol. Resour. Announc.">
        <title>Complete Genome of 'Candidatus Phytoplasma rubi' RS, a Phytopathogenic Bacterium Associated with Rubus Stunt Disease.</title>
        <authorList>
            <person name="Duckeck D."/>
            <person name="Zubert C."/>
            <person name="Bohm J.W."/>
            <person name="Carminati G."/>
            <person name="Schneider B."/>
            <person name="Kube M."/>
        </authorList>
    </citation>
    <scope>NUCLEOTIDE SEQUENCE [LARGE SCALE GENOMIC DNA]</scope>
    <source>
        <strain evidence="9 10">RS</strain>
    </source>
</reference>
<keyword evidence="4 7" id="KW-0812">Transmembrane</keyword>
<feature type="transmembrane region" description="Helical" evidence="7">
    <location>
        <begin position="172"/>
        <end position="195"/>
    </location>
</feature>
<comment type="similarity">
    <text evidence="7">Belongs to the binding-protein-dependent transport system permease family.</text>
</comment>
<evidence type="ECO:0000259" key="8">
    <source>
        <dbReference type="PROSITE" id="PS50928"/>
    </source>
</evidence>
<feature type="transmembrane region" description="Helical" evidence="7">
    <location>
        <begin position="282"/>
        <end position="302"/>
    </location>
</feature>
<dbReference type="InterPro" id="IPR035906">
    <property type="entry name" value="MetI-like_sf"/>
</dbReference>
<protein>
    <submittedName>
        <fullName evidence="9">Carbohydrate ABC transporter permease</fullName>
    </submittedName>
</protein>
<dbReference type="SUPFAM" id="SSF161098">
    <property type="entry name" value="MetI-like"/>
    <property type="match status" value="1"/>
</dbReference>
<feature type="transmembrane region" description="Helical" evidence="7">
    <location>
        <begin position="216"/>
        <end position="235"/>
    </location>
</feature>
<dbReference type="Proteomes" id="UP001164727">
    <property type="component" value="Chromosome"/>
</dbReference>
<feature type="transmembrane region" description="Helical" evidence="7">
    <location>
        <begin position="111"/>
        <end position="133"/>
    </location>
</feature>
<dbReference type="EMBL" id="CP114006">
    <property type="protein sequence ID" value="WAN63077.1"/>
    <property type="molecule type" value="Genomic_DNA"/>
</dbReference>
<evidence type="ECO:0000256" key="3">
    <source>
        <dbReference type="ARBA" id="ARBA00022475"/>
    </source>
</evidence>
<dbReference type="PROSITE" id="PS50928">
    <property type="entry name" value="ABC_TM1"/>
    <property type="match status" value="1"/>
</dbReference>
<dbReference type="InterPro" id="IPR051393">
    <property type="entry name" value="ABC_transporter_permease"/>
</dbReference>
<evidence type="ECO:0000313" key="9">
    <source>
        <dbReference type="EMBL" id="WAN63077.1"/>
    </source>
</evidence>
<evidence type="ECO:0000256" key="7">
    <source>
        <dbReference type="RuleBase" id="RU363032"/>
    </source>
</evidence>
<keyword evidence="10" id="KW-1185">Reference proteome</keyword>
<feature type="transmembrane region" description="Helical" evidence="7">
    <location>
        <begin position="75"/>
        <end position="99"/>
    </location>
</feature>
<dbReference type="CDD" id="cd06261">
    <property type="entry name" value="TM_PBP2"/>
    <property type="match status" value="1"/>
</dbReference>
<keyword evidence="2 7" id="KW-0813">Transport</keyword>
<keyword evidence="6 7" id="KW-0472">Membrane</keyword>
<feature type="domain" description="ABC transmembrane type-1" evidence="8">
    <location>
        <begin position="71"/>
        <end position="299"/>
    </location>
</feature>
<evidence type="ECO:0000313" key="10">
    <source>
        <dbReference type="Proteomes" id="UP001164727"/>
    </source>
</evidence>
<name>A0ABY7BQL6_9MOLU</name>
<organism evidence="9 10">
    <name type="scientific">Candidatus Phytoplasma rubi</name>
    <dbReference type="NCBI Taxonomy" id="399025"/>
    <lineage>
        <taxon>Bacteria</taxon>
        <taxon>Bacillati</taxon>
        <taxon>Mycoplasmatota</taxon>
        <taxon>Mollicutes</taxon>
        <taxon>Acholeplasmatales</taxon>
        <taxon>Acholeplasmataceae</taxon>
        <taxon>Candidatus Phytoplasma</taxon>
        <taxon>16SrV (Elm yellows group)</taxon>
    </lineage>
</organism>
<feature type="transmembrane region" description="Helical" evidence="7">
    <location>
        <begin position="12"/>
        <end position="32"/>
    </location>
</feature>
<dbReference type="InterPro" id="IPR000515">
    <property type="entry name" value="MetI-like"/>
</dbReference>
<accession>A0ABY7BQL6</accession>
<proteinExistence type="inferred from homology"/>
<dbReference type="Pfam" id="PF00528">
    <property type="entry name" value="BPD_transp_1"/>
    <property type="match status" value="1"/>
</dbReference>
<evidence type="ECO:0000256" key="4">
    <source>
        <dbReference type="ARBA" id="ARBA00022692"/>
    </source>
</evidence>
<sequence>MFNIINKKKNNHWFYLTPALIILTIFTFYPLVKVFIISFTHYNKFSDTCDFPISFINYQKVFQDTEFLYALKNTLILIIVVVPISIFIALMIALALNNVKNYFFKNTFKTFFFLPLISNNVVMGMIFGIFFYYNFGISSNKPNGLFNTFIGKLGFGYNHEWINRTAPYNHKMFVLILYNIWNRLSFKIFVFILALQDIDKSYYAAAKIDGASRWRIFTKITLPLIKSVIFYQFIIEMLAVFKEYESVVGLFGHNHNYKIRTIVGYIYYQLSSSTFKSYTKGTTAAIILFMISILFTITSFIFSKKKIN</sequence>